<evidence type="ECO:0000313" key="3">
    <source>
        <dbReference type="WBParaSite" id="nRc.2.0.1.t16576-RA"/>
    </source>
</evidence>
<feature type="region of interest" description="Disordered" evidence="1">
    <location>
        <begin position="60"/>
        <end position="107"/>
    </location>
</feature>
<accession>A0A915IRY7</accession>
<name>A0A915IRY7_ROMCU</name>
<dbReference type="WBParaSite" id="nRc.2.0.1.t16576-RA">
    <property type="protein sequence ID" value="nRc.2.0.1.t16576-RA"/>
    <property type="gene ID" value="nRc.2.0.1.g16576"/>
</dbReference>
<keyword evidence="2" id="KW-1185">Reference proteome</keyword>
<sequence>MSYGSQILKLEPNGALCRGNTQCQSRCCYIPRSSVIGDGICINAPLGLYELCGEQSDLPQSHPQSQSFMANTNRYQNQKTEQGNNNGNFYSNAINQQRSSAPLAPERSYSAWNNVPPPQPLAPQVYPGFFCSSYVQKRDEEIIVPSSKF</sequence>
<dbReference type="Proteomes" id="UP000887565">
    <property type="component" value="Unplaced"/>
</dbReference>
<protein>
    <submittedName>
        <fullName evidence="3">Uncharacterized protein</fullName>
    </submittedName>
</protein>
<proteinExistence type="predicted"/>
<reference evidence="3" key="1">
    <citation type="submission" date="2022-11" db="UniProtKB">
        <authorList>
            <consortium name="WormBaseParasite"/>
        </authorList>
    </citation>
    <scope>IDENTIFICATION</scope>
</reference>
<dbReference type="AlphaFoldDB" id="A0A915IRY7"/>
<feature type="compositionally biased region" description="Polar residues" evidence="1">
    <location>
        <begin position="60"/>
        <end position="100"/>
    </location>
</feature>
<evidence type="ECO:0000256" key="1">
    <source>
        <dbReference type="SAM" id="MobiDB-lite"/>
    </source>
</evidence>
<evidence type="ECO:0000313" key="2">
    <source>
        <dbReference type="Proteomes" id="UP000887565"/>
    </source>
</evidence>
<organism evidence="2 3">
    <name type="scientific">Romanomermis culicivorax</name>
    <name type="common">Nematode worm</name>
    <dbReference type="NCBI Taxonomy" id="13658"/>
    <lineage>
        <taxon>Eukaryota</taxon>
        <taxon>Metazoa</taxon>
        <taxon>Ecdysozoa</taxon>
        <taxon>Nematoda</taxon>
        <taxon>Enoplea</taxon>
        <taxon>Dorylaimia</taxon>
        <taxon>Mermithida</taxon>
        <taxon>Mermithoidea</taxon>
        <taxon>Mermithidae</taxon>
        <taxon>Romanomermis</taxon>
    </lineage>
</organism>